<accession>A0A1G5WAS2</accession>
<proteinExistence type="predicted"/>
<feature type="signal peptide" evidence="1">
    <location>
        <begin position="1"/>
        <end position="22"/>
    </location>
</feature>
<feature type="chain" id="PRO_5039573640" evidence="1">
    <location>
        <begin position="23"/>
        <end position="160"/>
    </location>
</feature>
<dbReference type="GeneID" id="87756269"/>
<dbReference type="Proteomes" id="UP000199689">
    <property type="component" value="Unassembled WGS sequence"/>
</dbReference>
<name>A0A1G5WAS2_9FIRM</name>
<evidence type="ECO:0000256" key="1">
    <source>
        <dbReference type="SAM" id="SignalP"/>
    </source>
</evidence>
<dbReference type="OrthoDB" id="1623865at2"/>
<evidence type="ECO:0000313" key="3">
    <source>
        <dbReference type="Proteomes" id="UP000199689"/>
    </source>
</evidence>
<dbReference type="InterPro" id="IPR036709">
    <property type="entry name" value="Autotransporte_beta_dom_sf"/>
</dbReference>
<reference evidence="2 3" key="1">
    <citation type="submission" date="2016-10" db="EMBL/GenBank/DDBJ databases">
        <authorList>
            <person name="de Groot N.N."/>
        </authorList>
    </citation>
    <scope>NUCLEOTIDE SEQUENCE [LARGE SCALE GENOMIC DNA]</scope>
    <source>
        <strain evidence="2 3">DSM 15230</strain>
    </source>
</reference>
<dbReference type="EMBL" id="FMXA01000016">
    <property type="protein sequence ID" value="SDA55201.1"/>
    <property type="molecule type" value="Genomic_DNA"/>
</dbReference>
<evidence type="ECO:0000313" key="2">
    <source>
        <dbReference type="EMBL" id="SDA55201.1"/>
    </source>
</evidence>
<keyword evidence="3" id="KW-1185">Reference proteome</keyword>
<keyword evidence="1" id="KW-0732">Signal</keyword>
<dbReference type="Gene3D" id="2.40.128.130">
    <property type="entry name" value="Autotransporter beta-domain"/>
    <property type="match status" value="1"/>
</dbReference>
<organism evidence="2 3">
    <name type="scientific">Allisonella histaminiformans</name>
    <dbReference type="NCBI Taxonomy" id="209880"/>
    <lineage>
        <taxon>Bacteria</taxon>
        <taxon>Bacillati</taxon>
        <taxon>Bacillota</taxon>
        <taxon>Negativicutes</taxon>
        <taxon>Veillonellales</taxon>
        <taxon>Veillonellaceae</taxon>
        <taxon>Allisonella</taxon>
    </lineage>
</organism>
<dbReference type="AlphaFoldDB" id="A0A1G5WAS2"/>
<dbReference type="NCBIfam" id="TIGR01414">
    <property type="entry name" value="autotrans_barl"/>
    <property type="match status" value="1"/>
</dbReference>
<sequence>MKKLIIAAAVGLTLAASMHVSANAGIEAGLGTKESYIDATVLPKLSIGYSRLDRDEYGDQNDIHAHYKLLGDNLQLRAGWRNDMKHQDDSFYGGAKIKTDSFLGFQPYLSYDWGQEFKETNVGVDYNIGMGFGLNLNYHKYDPDHGSDESGLGVGVNYKF</sequence>
<dbReference type="InterPro" id="IPR006315">
    <property type="entry name" value="OM_autotransptr_brl_dom"/>
</dbReference>
<dbReference type="RefSeq" id="WP_091364951.1">
    <property type="nucleotide sequence ID" value="NZ_FMXA01000016.1"/>
</dbReference>
<protein>
    <submittedName>
        <fullName evidence="2">Outer membrane autotransporter barrel domain-containing protein/outer membrane insertion C-terminal signal</fullName>
    </submittedName>
</protein>
<dbReference type="GO" id="GO:0019867">
    <property type="term" value="C:outer membrane"/>
    <property type="evidence" value="ECO:0007669"/>
    <property type="project" value="InterPro"/>
</dbReference>
<gene>
    <name evidence="2" type="ORF">SAMN02910343_01259</name>
</gene>